<organism evidence="1 2">
    <name type="scientific">Candidatus Ordinivivax streblomastigis</name>
    <dbReference type="NCBI Taxonomy" id="2540710"/>
    <lineage>
        <taxon>Bacteria</taxon>
        <taxon>Pseudomonadati</taxon>
        <taxon>Bacteroidota</taxon>
        <taxon>Bacteroidia</taxon>
        <taxon>Bacteroidales</taxon>
        <taxon>Candidatus Ordinivivax</taxon>
    </lineage>
</organism>
<evidence type="ECO:0008006" key="3">
    <source>
        <dbReference type="Google" id="ProtNLM"/>
    </source>
</evidence>
<proteinExistence type="predicted"/>
<dbReference type="InterPro" id="IPR014942">
    <property type="entry name" value="AbiEii"/>
</dbReference>
<evidence type="ECO:0000313" key="2">
    <source>
        <dbReference type="Proteomes" id="UP000324575"/>
    </source>
</evidence>
<comment type="caution">
    <text evidence="1">The sequence shown here is derived from an EMBL/GenBank/DDBJ whole genome shotgun (WGS) entry which is preliminary data.</text>
</comment>
<name>A0A5M8P0X6_9BACT</name>
<dbReference type="Pfam" id="PF08843">
    <property type="entry name" value="AbiEii"/>
    <property type="match status" value="2"/>
</dbReference>
<evidence type="ECO:0000313" key="1">
    <source>
        <dbReference type="EMBL" id="KAA6302048.1"/>
    </source>
</evidence>
<dbReference type="EMBL" id="SNRX01000011">
    <property type="protein sequence ID" value="KAA6302048.1"/>
    <property type="molecule type" value="Genomic_DNA"/>
</dbReference>
<dbReference type="Proteomes" id="UP000324575">
    <property type="component" value="Unassembled WGS sequence"/>
</dbReference>
<protein>
    <recommendedName>
        <fullName evidence="3">Nucleotidyl transferase AbiEii/AbiGii toxin family protein</fullName>
    </recommendedName>
</protein>
<gene>
    <name evidence="1" type="ORF">EZS26_001864</name>
</gene>
<accession>A0A5M8P0X6</accession>
<dbReference type="AlphaFoldDB" id="A0A5M8P0X6"/>
<sequence length="216" mass="24828">MLQNQAVSPELLELLVQLQQIPVLNGFVLVGGTDLALQLGHRISVDIDLFTLSEYDAEELVAILANQYGEKFLLLSSSRNSIHCVIAGIKVDLIRHAYQYVADIIEKGPIRMVSMQDIAAMKLNAITGNGSRIKDFVDMYFLLEVFSLEQIFGFYQQKYAHQDISQARKSLIYFNDVVPETWQNVHLVKNKQLTFYQVKQKLKQKLMHYENRFIQS</sequence>
<reference evidence="1 2" key="1">
    <citation type="submission" date="2019-03" db="EMBL/GenBank/DDBJ databases">
        <title>Single cell metagenomics reveals metabolic interactions within the superorganism composed of flagellate Streblomastix strix and complex community of Bacteroidetes bacteria on its surface.</title>
        <authorList>
            <person name="Treitli S.C."/>
            <person name="Kolisko M."/>
            <person name="Husnik F."/>
            <person name="Keeling P."/>
            <person name="Hampl V."/>
        </authorList>
    </citation>
    <scope>NUCLEOTIDE SEQUENCE [LARGE SCALE GENOMIC DNA]</scope>
    <source>
        <strain evidence="1">St1</strain>
    </source>
</reference>